<dbReference type="AlphaFoldDB" id="A0A9N8KX77"/>
<proteinExistence type="predicted"/>
<organism evidence="1 2">
    <name type="scientific">Chrysodeixis includens</name>
    <name type="common">Soybean looper</name>
    <name type="synonym">Pseudoplusia includens</name>
    <dbReference type="NCBI Taxonomy" id="689277"/>
    <lineage>
        <taxon>Eukaryota</taxon>
        <taxon>Metazoa</taxon>
        <taxon>Ecdysozoa</taxon>
        <taxon>Arthropoda</taxon>
        <taxon>Hexapoda</taxon>
        <taxon>Insecta</taxon>
        <taxon>Pterygota</taxon>
        <taxon>Neoptera</taxon>
        <taxon>Endopterygota</taxon>
        <taxon>Lepidoptera</taxon>
        <taxon>Glossata</taxon>
        <taxon>Ditrysia</taxon>
        <taxon>Noctuoidea</taxon>
        <taxon>Noctuidae</taxon>
        <taxon>Plusiinae</taxon>
        <taxon>Chrysodeixis</taxon>
    </lineage>
</organism>
<keyword evidence="2" id="KW-1185">Reference proteome</keyword>
<accession>A0A9N8KX77</accession>
<name>A0A9N8KX77_CHRIL</name>
<gene>
    <name evidence="1" type="ORF">CINC_LOCUS6016</name>
</gene>
<evidence type="ECO:0000313" key="1">
    <source>
        <dbReference type="EMBL" id="CAD0203704.1"/>
    </source>
</evidence>
<reference evidence="1" key="1">
    <citation type="submission" date="2021-12" db="EMBL/GenBank/DDBJ databases">
        <authorList>
            <person name="King R."/>
        </authorList>
    </citation>
    <scope>NUCLEOTIDE SEQUENCE</scope>
</reference>
<sequence>MNCGGQLLCKWLNSFAYFLNKKCCNLAYPHGAMNVITCSHKILLNCSLKNTFYNLYQRTSKNNECYIKSLITLKITLKTKNNRLTIFNLNVYYNKL</sequence>
<evidence type="ECO:0000313" key="2">
    <source>
        <dbReference type="Proteomes" id="UP001154114"/>
    </source>
</evidence>
<protein>
    <submittedName>
        <fullName evidence="1">Uncharacterized protein</fullName>
    </submittedName>
</protein>
<dbReference type="Proteomes" id="UP001154114">
    <property type="component" value="Chromosome 20"/>
</dbReference>
<dbReference type="EMBL" id="LR824023">
    <property type="protein sequence ID" value="CAD0203704.1"/>
    <property type="molecule type" value="Genomic_DNA"/>
</dbReference>